<dbReference type="Gene3D" id="3.40.50.300">
    <property type="entry name" value="P-loop containing nucleotide triphosphate hydrolases"/>
    <property type="match status" value="1"/>
</dbReference>
<dbReference type="PANTHER" id="PTHR24221:SF503">
    <property type="entry name" value="MITOCHONDRIAL POTASSIUM CHANNEL ATP-BINDING SUBUNIT"/>
    <property type="match status" value="1"/>
</dbReference>
<dbReference type="PANTHER" id="PTHR24221">
    <property type="entry name" value="ATP-BINDING CASSETTE SUB-FAMILY B"/>
    <property type="match status" value="1"/>
</dbReference>
<dbReference type="GO" id="GO:0016020">
    <property type="term" value="C:membrane"/>
    <property type="evidence" value="ECO:0007669"/>
    <property type="project" value="TreeGrafter"/>
</dbReference>
<name>A0A485LRR2_9STRA</name>
<dbReference type="InterPro" id="IPR039421">
    <property type="entry name" value="Type_1_exporter"/>
</dbReference>
<dbReference type="SUPFAM" id="SSF52540">
    <property type="entry name" value="P-loop containing nucleoside triphosphate hydrolases"/>
    <property type="match status" value="1"/>
</dbReference>
<keyword evidence="3" id="KW-1185">Reference proteome</keyword>
<protein>
    <submittedName>
        <fullName evidence="2">Aste57867_24898 protein</fullName>
    </submittedName>
</protein>
<proteinExistence type="predicted"/>
<evidence type="ECO:0000313" key="3">
    <source>
        <dbReference type="Proteomes" id="UP000332933"/>
    </source>
</evidence>
<dbReference type="Proteomes" id="UP000332933">
    <property type="component" value="Unassembled WGS sequence"/>
</dbReference>
<dbReference type="GO" id="GO:0042626">
    <property type="term" value="F:ATPase-coupled transmembrane transporter activity"/>
    <property type="evidence" value="ECO:0007669"/>
    <property type="project" value="TreeGrafter"/>
</dbReference>
<accession>A0A485LRR2</accession>
<reference evidence="2 3" key="1">
    <citation type="submission" date="2019-03" db="EMBL/GenBank/DDBJ databases">
        <authorList>
            <person name="Gaulin E."/>
            <person name="Dumas B."/>
        </authorList>
    </citation>
    <scope>NUCLEOTIDE SEQUENCE [LARGE SCALE GENOMIC DNA]</scope>
    <source>
        <strain evidence="2">CBS 568.67</strain>
    </source>
</reference>
<dbReference type="EMBL" id="CAADRA010007482">
    <property type="protein sequence ID" value="VFU01532.1"/>
    <property type="molecule type" value="Genomic_DNA"/>
</dbReference>
<evidence type="ECO:0000313" key="1">
    <source>
        <dbReference type="EMBL" id="KAF0683045.1"/>
    </source>
</evidence>
<dbReference type="OrthoDB" id="6500128at2759"/>
<sequence>MQGGRVARGRDRRRHEGHHDIIMQFSDAYETQVGDRGVQVSGGLKQRIAIARATEVLLMGEATSALDNESERIAQPSLDALLQLKRRTRAPAFNHLKR</sequence>
<evidence type="ECO:0000313" key="2">
    <source>
        <dbReference type="EMBL" id="VFU01532.1"/>
    </source>
</evidence>
<gene>
    <name evidence="2" type="primary">Aste57867_24898</name>
    <name evidence="1" type="ORF">As57867_024820</name>
    <name evidence="2" type="ORF">ASTE57867_24898</name>
</gene>
<dbReference type="EMBL" id="VJMH01007456">
    <property type="protein sequence ID" value="KAF0683045.1"/>
    <property type="molecule type" value="Genomic_DNA"/>
</dbReference>
<reference evidence="1" key="2">
    <citation type="submission" date="2019-06" db="EMBL/GenBank/DDBJ databases">
        <title>Genomics analysis of Aphanomyces spp. identifies a new class of oomycete effector associated with host adaptation.</title>
        <authorList>
            <person name="Gaulin E."/>
        </authorList>
    </citation>
    <scope>NUCLEOTIDE SEQUENCE</scope>
    <source>
        <strain evidence="1">CBS 578.67</strain>
    </source>
</reference>
<dbReference type="InterPro" id="IPR027417">
    <property type="entry name" value="P-loop_NTPase"/>
</dbReference>
<dbReference type="AlphaFoldDB" id="A0A485LRR2"/>
<organism evidence="2 3">
    <name type="scientific">Aphanomyces stellatus</name>
    <dbReference type="NCBI Taxonomy" id="120398"/>
    <lineage>
        <taxon>Eukaryota</taxon>
        <taxon>Sar</taxon>
        <taxon>Stramenopiles</taxon>
        <taxon>Oomycota</taxon>
        <taxon>Saprolegniomycetes</taxon>
        <taxon>Saprolegniales</taxon>
        <taxon>Verrucalvaceae</taxon>
        <taxon>Aphanomyces</taxon>
    </lineage>
</organism>